<gene>
    <name evidence="1" type="ORF">D3879_21140</name>
</gene>
<dbReference type="EMBL" id="QYUR01000006">
    <property type="protein sequence ID" value="RJG10505.1"/>
    <property type="molecule type" value="Genomic_DNA"/>
</dbReference>
<keyword evidence="2" id="KW-1185">Reference proteome</keyword>
<dbReference type="AlphaFoldDB" id="A0A418XDC6"/>
<protein>
    <submittedName>
        <fullName evidence="1">DUF2845 domain-containing protein</fullName>
    </submittedName>
</protein>
<dbReference type="Proteomes" id="UP000284021">
    <property type="component" value="Unassembled WGS sequence"/>
</dbReference>
<dbReference type="Pfam" id="PF11006">
    <property type="entry name" value="DUF2845"/>
    <property type="match status" value="1"/>
</dbReference>
<name>A0A418XDC6_9PSED</name>
<evidence type="ECO:0000313" key="1">
    <source>
        <dbReference type="EMBL" id="RJG10505.1"/>
    </source>
</evidence>
<comment type="caution">
    <text evidence="1">The sequence shown here is derived from an EMBL/GenBank/DDBJ whole genome shotgun (WGS) entry which is preliminary data.</text>
</comment>
<proteinExistence type="predicted"/>
<sequence>MLGLSFLLLTGPVSSASTLRCGSDLVSLDDHTGEVQNKCGEPLSRDFIGYRVIVGYYGERSEVQIEEWAYGPRNGMYNYLRFEGNRLVKIESKRGN</sequence>
<accession>A0A418XDC6</accession>
<reference evidence="1 2" key="1">
    <citation type="submission" date="2018-09" db="EMBL/GenBank/DDBJ databases">
        <authorList>
            <person name="Zhu H."/>
        </authorList>
    </citation>
    <scope>NUCLEOTIDE SEQUENCE [LARGE SCALE GENOMIC DNA]</scope>
    <source>
        <strain evidence="1 2">K1S02-6</strain>
    </source>
</reference>
<dbReference type="OrthoDB" id="8906462at2"/>
<organism evidence="1 2">
    <name type="scientific">Pseudomonas cavernicola</name>
    <dbReference type="NCBI Taxonomy" id="2320866"/>
    <lineage>
        <taxon>Bacteria</taxon>
        <taxon>Pseudomonadati</taxon>
        <taxon>Pseudomonadota</taxon>
        <taxon>Gammaproteobacteria</taxon>
        <taxon>Pseudomonadales</taxon>
        <taxon>Pseudomonadaceae</taxon>
        <taxon>Pseudomonas</taxon>
    </lineage>
</organism>
<evidence type="ECO:0000313" key="2">
    <source>
        <dbReference type="Proteomes" id="UP000284021"/>
    </source>
</evidence>
<dbReference type="InterPro" id="IPR021268">
    <property type="entry name" value="DUF2845"/>
</dbReference>